<proteinExistence type="predicted"/>
<dbReference type="PANTHER" id="PTHR21411:SF0">
    <property type="entry name" value="REGULATORY PROTEIN ZESTE"/>
    <property type="match status" value="1"/>
</dbReference>
<sequence length="268" mass="30435">MCNENEAKGRGRGANFSATEKQFVLSLVYKFKKVIENKKTDAVTNEEKQQAWLQITKEFNSSCPDGRRRDIQALKKFYANRKKEIKKIVAEETKERYLTGGGTPKIVTCDDKELVLSLMSDKTVYGLEGMHDSDSIGIVQENCDEDAEVVIEDEEVEPPTKRLKECAPVADWSKVKPTMLTTPTNSALRKANGSFDGSRRRPATIVRALSSSVIAEKYELLVDKRLTIADMEIKKLAQELKWQNEKQNLEREAMMLNIEIKKATLKLK</sequence>
<keyword evidence="6" id="KW-0175">Coiled coil</keyword>
<accession>A0AAN7ZIF7</accession>
<evidence type="ECO:0000256" key="1">
    <source>
        <dbReference type="ARBA" id="ARBA00011764"/>
    </source>
</evidence>
<feature type="coiled-coil region" evidence="6">
    <location>
        <begin position="239"/>
        <end position="266"/>
    </location>
</feature>
<organism evidence="8 9">
    <name type="scientific">Pyrocoelia pectoralis</name>
    <dbReference type="NCBI Taxonomy" id="417401"/>
    <lineage>
        <taxon>Eukaryota</taxon>
        <taxon>Metazoa</taxon>
        <taxon>Ecdysozoa</taxon>
        <taxon>Arthropoda</taxon>
        <taxon>Hexapoda</taxon>
        <taxon>Insecta</taxon>
        <taxon>Pterygota</taxon>
        <taxon>Neoptera</taxon>
        <taxon>Endopterygota</taxon>
        <taxon>Coleoptera</taxon>
        <taxon>Polyphaga</taxon>
        <taxon>Elateriformia</taxon>
        <taxon>Elateroidea</taxon>
        <taxon>Lampyridae</taxon>
        <taxon>Lampyrinae</taxon>
        <taxon>Pyrocoelia</taxon>
    </lineage>
</organism>
<dbReference type="EMBL" id="JAVRBK010000002">
    <property type="protein sequence ID" value="KAK5648275.1"/>
    <property type="molecule type" value="Genomic_DNA"/>
</dbReference>
<comment type="caution">
    <text evidence="8">The sequence shown here is derived from an EMBL/GenBank/DDBJ whole genome shotgun (WGS) entry which is preliminary data.</text>
</comment>
<feature type="domain" description="Myb/SANT-like DNA-binding" evidence="7">
    <location>
        <begin position="12"/>
        <end position="90"/>
    </location>
</feature>
<evidence type="ECO:0000256" key="3">
    <source>
        <dbReference type="ARBA" id="ARBA00023015"/>
    </source>
</evidence>
<evidence type="ECO:0000256" key="2">
    <source>
        <dbReference type="ARBA" id="ARBA00016807"/>
    </source>
</evidence>
<dbReference type="AlphaFoldDB" id="A0AAN7ZIF7"/>
<gene>
    <name evidence="8" type="ORF">RI129_003167</name>
</gene>
<dbReference type="Proteomes" id="UP001329430">
    <property type="component" value="Chromosome 2"/>
</dbReference>
<dbReference type="InterPro" id="IPR028002">
    <property type="entry name" value="Myb_DNA-bind_5"/>
</dbReference>
<reference evidence="8 9" key="1">
    <citation type="journal article" date="2024" name="Insects">
        <title>An Improved Chromosome-Level Genome Assembly of the Firefly Pyrocoelia pectoralis.</title>
        <authorList>
            <person name="Fu X."/>
            <person name="Meyer-Rochow V.B."/>
            <person name="Ballantyne L."/>
            <person name="Zhu X."/>
        </authorList>
    </citation>
    <scope>NUCLEOTIDE SEQUENCE [LARGE SCALE GENOMIC DNA]</scope>
    <source>
        <strain evidence="8">XCY_ONT2</strain>
    </source>
</reference>
<evidence type="ECO:0000259" key="7">
    <source>
        <dbReference type="Pfam" id="PF13873"/>
    </source>
</evidence>
<dbReference type="PANTHER" id="PTHR21411">
    <property type="entry name" value="APONTIC"/>
    <property type="match status" value="1"/>
</dbReference>
<comment type="function">
    <text evidence="5">Involved in transvection phenomena (= synapsis-dependent gene expression), where the synaptic pairing of chromosomes carrying genes with which zeste interacts influences the expression of these genes. Zeste binds to DNA and stimulates transcription from a nearby promoter.</text>
</comment>
<evidence type="ECO:0000313" key="9">
    <source>
        <dbReference type="Proteomes" id="UP001329430"/>
    </source>
</evidence>
<evidence type="ECO:0000256" key="6">
    <source>
        <dbReference type="SAM" id="Coils"/>
    </source>
</evidence>
<keyword evidence="9" id="KW-1185">Reference proteome</keyword>
<keyword evidence="3" id="KW-0805">Transcription regulation</keyword>
<comment type="subunit">
    <text evidence="1">Self-associates forming complexes of several hundred monomers.</text>
</comment>
<evidence type="ECO:0000256" key="4">
    <source>
        <dbReference type="ARBA" id="ARBA00023163"/>
    </source>
</evidence>
<dbReference type="Pfam" id="PF13873">
    <property type="entry name" value="Myb_DNA-bind_5"/>
    <property type="match status" value="1"/>
</dbReference>
<keyword evidence="4" id="KW-0804">Transcription</keyword>
<evidence type="ECO:0000256" key="5">
    <source>
        <dbReference type="ARBA" id="ARBA00025466"/>
    </source>
</evidence>
<evidence type="ECO:0000313" key="8">
    <source>
        <dbReference type="EMBL" id="KAK5648275.1"/>
    </source>
</evidence>
<protein>
    <recommendedName>
        <fullName evidence="2">Regulatory protein zeste</fullName>
    </recommendedName>
</protein>
<name>A0AAN7ZIF7_9COLE</name>